<dbReference type="InterPro" id="IPR034804">
    <property type="entry name" value="SQR/QFR_C/D"/>
</dbReference>
<evidence type="ECO:0000256" key="8">
    <source>
        <dbReference type="SAM" id="Phobius"/>
    </source>
</evidence>
<accession>A0A5N4AGA4</accession>
<dbReference type="InterPro" id="IPR014314">
    <property type="entry name" value="Succ_DH_cytb556"/>
</dbReference>
<dbReference type="OrthoDB" id="588261at2759"/>
<dbReference type="PROSITE" id="PS01001">
    <property type="entry name" value="SDH_CYT_2"/>
    <property type="match status" value="1"/>
</dbReference>
<evidence type="ECO:0000256" key="6">
    <source>
        <dbReference type="ARBA" id="ARBA00023004"/>
    </source>
</evidence>
<evidence type="ECO:0000256" key="1">
    <source>
        <dbReference type="ARBA" id="ARBA00004141"/>
    </source>
</evidence>
<proteinExistence type="predicted"/>
<dbReference type="Gene3D" id="1.20.1300.10">
    <property type="entry name" value="Fumarate reductase/succinate dehydrogenase, transmembrane subunit"/>
    <property type="match status" value="1"/>
</dbReference>
<gene>
    <name evidence="9" type="ORF">PPYR_10405</name>
</gene>
<keyword evidence="6" id="KW-0408">Iron</keyword>
<sequence length="173" mass="19076">MSTICRLAGRKLPFIKVGLDRPNFLQLSRHVTLKPVSQPVRGADHDDHNMSMNRPMSPHISIYAFDIISKISISHRITGTMLGGYTILLGTGALVLPNKVSHYVDALQAMHPGAASILALKLVLAAPFAYHFCNGIRHLVWDTARFLTLSGVHKTAYIMLASTFVMLIALLFK</sequence>
<dbReference type="GO" id="GO:0006121">
    <property type="term" value="P:mitochondrial electron transport, succinate to ubiquinone"/>
    <property type="evidence" value="ECO:0007669"/>
    <property type="project" value="TreeGrafter"/>
</dbReference>
<dbReference type="GO" id="GO:0006099">
    <property type="term" value="P:tricarboxylic acid cycle"/>
    <property type="evidence" value="ECO:0007669"/>
    <property type="project" value="InterPro"/>
</dbReference>
<keyword evidence="10" id="KW-1185">Reference proteome</keyword>
<dbReference type="NCBIfam" id="TIGR02970">
    <property type="entry name" value="succ_dehyd_cytB"/>
    <property type="match status" value="1"/>
</dbReference>
<dbReference type="EMBL" id="VVIM01000007">
    <property type="protein sequence ID" value="KAB0796344.1"/>
    <property type="molecule type" value="Genomic_DNA"/>
</dbReference>
<dbReference type="SUPFAM" id="SSF81343">
    <property type="entry name" value="Fumarate reductase respiratory complex transmembrane subunits"/>
    <property type="match status" value="1"/>
</dbReference>
<dbReference type="PROSITE" id="PS01000">
    <property type="entry name" value="SDH_CYT_1"/>
    <property type="match status" value="1"/>
</dbReference>
<dbReference type="GO" id="GO:0009055">
    <property type="term" value="F:electron transfer activity"/>
    <property type="evidence" value="ECO:0007669"/>
    <property type="project" value="InterPro"/>
</dbReference>
<evidence type="ECO:0000256" key="3">
    <source>
        <dbReference type="ARBA" id="ARBA00022692"/>
    </source>
</evidence>
<dbReference type="CDD" id="cd03499">
    <property type="entry name" value="SQR_TypeC_SdhC"/>
    <property type="match status" value="1"/>
</dbReference>
<dbReference type="FunCoup" id="A0A5N4AGA4">
    <property type="interactions" value="884"/>
</dbReference>
<keyword evidence="7 8" id="KW-0472">Membrane</keyword>
<keyword evidence="5 8" id="KW-1133">Transmembrane helix</keyword>
<dbReference type="PANTHER" id="PTHR10978:SF5">
    <property type="entry name" value="SUCCINATE DEHYDROGENASE CYTOCHROME B560 SUBUNIT, MITOCHONDRIAL"/>
    <property type="match status" value="1"/>
</dbReference>
<name>A0A5N4AGA4_PHOPY</name>
<keyword evidence="4" id="KW-0479">Metal-binding</keyword>
<dbReference type="InParanoid" id="A0A5N4AGA4"/>
<keyword evidence="2" id="KW-0349">Heme</keyword>
<reference evidence="9 10" key="1">
    <citation type="journal article" date="2018" name="Elife">
        <title>Firefly genomes illuminate parallel origins of bioluminescence in beetles.</title>
        <authorList>
            <person name="Fallon T.R."/>
            <person name="Lower S.E."/>
            <person name="Chang C.H."/>
            <person name="Bessho-Uehara M."/>
            <person name="Martin G.J."/>
            <person name="Bewick A.J."/>
            <person name="Behringer M."/>
            <person name="Debat H.J."/>
            <person name="Wong I."/>
            <person name="Day J.C."/>
            <person name="Suvorov A."/>
            <person name="Silva C.J."/>
            <person name="Stanger-Hall K.F."/>
            <person name="Hall D.W."/>
            <person name="Schmitz R.J."/>
            <person name="Nelson D.R."/>
            <person name="Lewis S.M."/>
            <person name="Shigenobu S."/>
            <person name="Bybee S.M."/>
            <person name="Larracuente A.M."/>
            <person name="Oba Y."/>
            <person name="Weng J.K."/>
        </authorList>
    </citation>
    <scope>NUCLEOTIDE SEQUENCE [LARGE SCALE GENOMIC DNA]</scope>
    <source>
        <strain evidence="9">1611_PpyrPB1</strain>
        <tissue evidence="9">Whole body</tissue>
    </source>
</reference>
<dbReference type="Proteomes" id="UP000327044">
    <property type="component" value="Unassembled WGS sequence"/>
</dbReference>
<feature type="transmembrane region" description="Helical" evidence="8">
    <location>
        <begin position="109"/>
        <end position="133"/>
    </location>
</feature>
<dbReference type="GO" id="GO:0046872">
    <property type="term" value="F:metal ion binding"/>
    <property type="evidence" value="ECO:0007669"/>
    <property type="project" value="UniProtKB-KW"/>
</dbReference>
<evidence type="ECO:0000256" key="5">
    <source>
        <dbReference type="ARBA" id="ARBA00022989"/>
    </source>
</evidence>
<feature type="transmembrane region" description="Helical" evidence="8">
    <location>
        <begin position="154"/>
        <end position="172"/>
    </location>
</feature>
<protein>
    <submittedName>
        <fullName evidence="9">Uncharacterized protein</fullName>
    </submittedName>
</protein>
<dbReference type="InterPro" id="IPR000701">
    <property type="entry name" value="SuccDH_FuR_B_TM-su"/>
</dbReference>
<dbReference type="PANTHER" id="PTHR10978">
    <property type="entry name" value="SUCCINATE DEHYDROGENASE CYTOCHROME B560 SUBUNIT"/>
    <property type="match status" value="1"/>
</dbReference>
<keyword evidence="3 8" id="KW-0812">Transmembrane</keyword>
<evidence type="ECO:0000256" key="2">
    <source>
        <dbReference type="ARBA" id="ARBA00022617"/>
    </source>
</evidence>
<dbReference type="Pfam" id="PF01127">
    <property type="entry name" value="Sdh_cyt"/>
    <property type="match status" value="1"/>
</dbReference>
<evidence type="ECO:0000313" key="10">
    <source>
        <dbReference type="Proteomes" id="UP000327044"/>
    </source>
</evidence>
<evidence type="ECO:0000313" key="9">
    <source>
        <dbReference type="EMBL" id="KAB0796344.1"/>
    </source>
</evidence>
<dbReference type="InterPro" id="IPR018495">
    <property type="entry name" value="Succ_DH_cyt_bsu_CS"/>
</dbReference>
<dbReference type="GO" id="GO:0005739">
    <property type="term" value="C:mitochondrion"/>
    <property type="evidence" value="ECO:0007669"/>
    <property type="project" value="GOC"/>
</dbReference>
<dbReference type="GO" id="GO:0016020">
    <property type="term" value="C:membrane"/>
    <property type="evidence" value="ECO:0007669"/>
    <property type="project" value="UniProtKB-SubCell"/>
</dbReference>
<evidence type="ECO:0000256" key="7">
    <source>
        <dbReference type="ARBA" id="ARBA00023136"/>
    </source>
</evidence>
<evidence type="ECO:0000256" key="4">
    <source>
        <dbReference type="ARBA" id="ARBA00022723"/>
    </source>
</evidence>
<dbReference type="AlphaFoldDB" id="A0A5N4AGA4"/>
<comment type="caution">
    <text evidence="9">The sequence shown here is derived from an EMBL/GenBank/DDBJ whole genome shotgun (WGS) entry which is preliminary data.</text>
</comment>
<comment type="subcellular location">
    <subcellularLocation>
        <location evidence="1">Membrane</location>
        <topology evidence="1">Multi-pass membrane protein</topology>
    </subcellularLocation>
</comment>
<organism evidence="9 10">
    <name type="scientific">Photinus pyralis</name>
    <name type="common">Common eastern firefly</name>
    <name type="synonym">Lampyris pyralis</name>
    <dbReference type="NCBI Taxonomy" id="7054"/>
    <lineage>
        <taxon>Eukaryota</taxon>
        <taxon>Metazoa</taxon>
        <taxon>Ecdysozoa</taxon>
        <taxon>Arthropoda</taxon>
        <taxon>Hexapoda</taxon>
        <taxon>Insecta</taxon>
        <taxon>Pterygota</taxon>
        <taxon>Neoptera</taxon>
        <taxon>Endopterygota</taxon>
        <taxon>Coleoptera</taxon>
        <taxon>Polyphaga</taxon>
        <taxon>Elateriformia</taxon>
        <taxon>Elateroidea</taxon>
        <taxon>Lampyridae</taxon>
        <taxon>Lampyrinae</taxon>
        <taxon>Photinus</taxon>
    </lineage>
</organism>
<feature type="transmembrane region" description="Helical" evidence="8">
    <location>
        <begin position="77"/>
        <end position="97"/>
    </location>
</feature>